<dbReference type="Pfam" id="PF00580">
    <property type="entry name" value="UvrD-helicase"/>
    <property type="match status" value="1"/>
</dbReference>
<keyword evidence="4 11" id="KW-0347">Helicase</keyword>
<keyword evidence="5 11" id="KW-0067">ATP-binding</keyword>
<dbReference type="EMBL" id="AGZS01000001">
    <property type="protein sequence ID" value="EJD65677.1"/>
    <property type="molecule type" value="Genomic_DNA"/>
</dbReference>
<evidence type="ECO:0000256" key="9">
    <source>
        <dbReference type="ARBA" id="ARBA00034808"/>
    </source>
</evidence>
<dbReference type="GO" id="GO:0016887">
    <property type="term" value="F:ATP hydrolysis activity"/>
    <property type="evidence" value="ECO:0007669"/>
    <property type="project" value="RHEA"/>
</dbReference>
<dbReference type="Gene3D" id="1.10.10.160">
    <property type="match status" value="1"/>
</dbReference>
<keyword evidence="6" id="KW-0238">DNA-binding</keyword>
<accession>J0LPB4</accession>
<comment type="similarity">
    <text evidence="1">Belongs to the helicase family. UvrD subfamily.</text>
</comment>
<evidence type="ECO:0000259" key="12">
    <source>
        <dbReference type="PROSITE" id="PS51198"/>
    </source>
</evidence>
<dbReference type="GO" id="GO:0003677">
    <property type="term" value="F:DNA binding"/>
    <property type="evidence" value="ECO:0007669"/>
    <property type="project" value="UniProtKB-KW"/>
</dbReference>
<evidence type="ECO:0000256" key="2">
    <source>
        <dbReference type="ARBA" id="ARBA00022741"/>
    </source>
</evidence>
<feature type="binding site" evidence="11">
    <location>
        <begin position="23"/>
        <end position="30"/>
    </location>
    <ligand>
        <name>ATP</name>
        <dbReference type="ChEBI" id="CHEBI:30616"/>
    </ligand>
</feature>
<evidence type="ECO:0000313" key="13">
    <source>
        <dbReference type="EMBL" id="EJD65677.1"/>
    </source>
</evidence>
<gene>
    <name evidence="13" type="ORF">HMPREF9156_00441</name>
</gene>
<dbReference type="RefSeq" id="WP_007147508.1">
    <property type="nucleotide sequence ID" value="NZ_AKCI01000001.1"/>
</dbReference>
<keyword evidence="7" id="KW-0413">Isomerase</keyword>
<dbReference type="GO" id="GO:0000725">
    <property type="term" value="P:recombinational repair"/>
    <property type="evidence" value="ECO:0007669"/>
    <property type="project" value="TreeGrafter"/>
</dbReference>
<comment type="catalytic activity">
    <reaction evidence="10">
        <text>ATP + H2O = ADP + phosphate + H(+)</text>
        <dbReference type="Rhea" id="RHEA:13065"/>
        <dbReference type="ChEBI" id="CHEBI:15377"/>
        <dbReference type="ChEBI" id="CHEBI:15378"/>
        <dbReference type="ChEBI" id="CHEBI:30616"/>
        <dbReference type="ChEBI" id="CHEBI:43474"/>
        <dbReference type="ChEBI" id="CHEBI:456216"/>
        <dbReference type="EC" id="5.6.2.4"/>
    </reaction>
</comment>
<dbReference type="PANTHER" id="PTHR11070:SF2">
    <property type="entry name" value="ATP-DEPENDENT DNA HELICASE SRS2"/>
    <property type="match status" value="1"/>
</dbReference>
<dbReference type="PROSITE" id="PS51198">
    <property type="entry name" value="UVRD_HELICASE_ATP_BIND"/>
    <property type="match status" value="1"/>
</dbReference>
<dbReference type="AlphaFoldDB" id="J0LPB4"/>
<comment type="catalytic activity">
    <reaction evidence="8">
        <text>Couples ATP hydrolysis with the unwinding of duplex DNA by translocating in the 3'-5' direction.</text>
        <dbReference type="EC" id="5.6.2.4"/>
    </reaction>
</comment>
<dbReference type="InterPro" id="IPR014017">
    <property type="entry name" value="DNA_helicase_UvrD-like_C"/>
</dbReference>
<keyword evidence="14" id="KW-1185">Reference proteome</keyword>
<protein>
    <recommendedName>
        <fullName evidence="9">DNA 3'-5' helicase</fullName>
        <ecNumber evidence="9">5.6.2.4</ecNumber>
    </recommendedName>
</protein>
<evidence type="ECO:0000256" key="10">
    <source>
        <dbReference type="ARBA" id="ARBA00048988"/>
    </source>
</evidence>
<dbReference type="InterPro" id="IPR000212">
    <property type="entry name" value="DNA_helicase_UvrD/REP"/>
</dbReference>
<evidence type="ECO:0000256" key="5">
    <source>
        <dbReference type="ARBA" id="ARBA00022840"/>
    </source>
</evidence>
<comment type="caution">
    <text evidence="13">The sequence shown here is derived from an EMBL/GenBank/DDBJ whole genome shotgun (WGS) entry which is preliminary data.</text>
</comment>
<sequence>MVDTTSEQTQVRDYPELSLLVIAPAGCGKTETLALRVEGLLSRQDVKSPQRILVTTFTNRARDNMRDRLSRYLTPHQMREAVTVCNFHGLSARIIQAHGNVVGVDPALWTMPQSDWVAQQCRARNLKSLSADVQSKISSVKRHGFSDEQVLAELERSGNEYAVGIERQRQSERRLTYDDLPRLAELILANDEVTRLYQRHFGAVIVDEFQDLTPQQLRIVQRIGYGRTTYAGDMAQGIYSFAGARPELVMGQLQAECSKTIEFAESFRSSPAVLKAVNSLSDMTGGQTLTAANPGSWPSDGFAGCINFTDTEEEARYITQFCAGILSQERAPRQRIGISARTKYRRRFVDQAIRNSGLQYSLWDEGVLDRSIAQKIRSMLREITLDKFRNADDPPEFVRQAARLDEEQDPDERTALSNAIDWCVDLLRDNVTPDEVEKRIQIGDTDSLITQGGVHLLTGHAGKGQQFDWMIIVGLEEECLPNYHAVSNAEIAEEARTFAVMLSRARHGVLVTSSDVVPDDYNPKRPKQRSRFLENVAPTMMTSRQEIRDWLAAADWQAIAAK</sequence>
<dbReference type="STRING" id="857290.HMPREF9156_00441"/>
<evidence type="ECO:0000256" key="7">
    <source>
        <dbReference type="ARBA" id="ARBA00023235"/>
    </source>
</evidence>
<dbReference type="Pfam" id="PF13361">
    <property type="entry name" value="UvrD_C"/>
    <property type="match status" value="1"/>
</dbReference>
<evidence type="ECO:0000256" key="3">
    <source>
        <dbReference type="ARBA" id="ARBA00022801"/>
    </source>
</evidence>
<dbReference type="OrthoDB" id="9810135at2"/>
<evidence type="ECO:0000256" key="11">
    <source>
        <dbReference type="PROSITE-ProRule" id="PRU00560"/>
    </source>
</evidence>
<dbReference type="Gene3D" id="3.40.50.300">
    <property type="entry name" value="P-loop containing nucleotide triphosphate hydrolases"/>
    <property type="match status" value="2"/>
</dbReference>
<dbReference type="PANTHER" id="PTHR11070">
    <property type="entry name" value="UVRD / RECB / PCRA DNA HELICASE FAMILY MEMBER"/>
    <property type="match status" value="1"/>
</dbReference>
<dbReference type="SUPFAM" id="SSF52540">
    <property type="entry name" value="P-loop containing nucleoside triphosphate hydrolases"/>
    <property type="match status" value="1"/>
</dbReference>
<dbReference type="Proteomes" id="UP000006415">
    <property type="component" value="Unassembled WGS sequence"/>
</dbReference>
<name>J0LPB4_9BIFI</name>
<keyword evidence="2 11" id="KW-0547">Nucleotide-binding</keyword>
<feature type="domain" description="UvrD-like helicase ATP-binding" evidence="12">
    <location>
        <begin position="2"/>
        <end position="270"/>
    </location>
</feature>
<dbReference type="GO" id="GO:0043138">
    <property type="term" value="F:3'-5' DNA helicase activity"/>
    <property type="evidence" value="ECO:0007669"/>
    <property type="project" value="UniProtKB-EC"/>
</dbReference>
<dbReference type="eggNOG" id="COG0210">
    <property type="taxonomic scope" value="Bacteria"/>
</dbReference>
<organism evidence="13 14">
    <name type="scientific">Scardovia wiggsiae F0424</name>
    <dbReference type="NCBI Taxonomy" id="857290"/>
    <lineage>
        <taxon>Bacteria</taxon>
        <taxon>Bacillati</taxon>
        <taxon>Actinomycetota</taxon>
        <taxon>Actinomycetes</taxon>
        <taxon>Bifidobacteriales</taxon>
        <taxon>Bifidobacteriaceae</taxon>
        <taxon>Scardovia</taxon>
    </lineage>
</organism>
<evidence type="ECO:0000256" key="1">
    <source>
        <dbReference type="ARBA" id="ARBA00009922"/>
    </source>
</evidence>
<evidence type="ECO:0000256" key="6">
    <source>
        <dbReference type="ARBA" id="ARBA00023125"/>
    </source>
</evidence>
<keyword evidence="3 11" id="KW-0378">Hydrolase</keyword>
<dbReference type="InterPro" id="IPR013986">
    <property type="entry name" value="DExx_box_DNA_helicase_dom_sf"/>
</dbReference>
<reference evidence="13 14" key="1">
    <citation type="submission" date="2012-01" db="EMBL/GenBank/DDBJ databases">
        <title>The Genome Sequence of Scardovia wiggsiae F0424.</title>
        <authorList>
            <consortium name="The Broad Institute Genome Sequencing Platform"/>
            <person name="Earl A."/>
            <person name="Ward D."/>
            <person name="Feldgarden M."/>
            <person name="Gevers D."/>
            <person name="Izard J."/>
            <person name="Ganesan A."/>
            <person name="Baranova O.V."/>
            <person name="Blanton J.M."/>
            <person name="Tanner A.C."/>
            <person name="Mathney J."/>
            <person name="Dewhirst F.E."/>
            <person name="Young S.K."/>
            <person name="Zeng Q."/>
            <person name="Gargeya S."/>
            <person name="Fitzgerald M."/>
            <person name="Haas B."/>
            <person name="Abouelleil A."/>
            <person name="Alvarado L."/>
            <person name="Arachchi H.M."/>
            <person name="Berlin A."/>
            <person name="Chapman S.B."/>
            <person name="Gearin G."/>
            <person name="Goldberg J."/>
            <person name="Griggs A."/>
            <person name="Gujja S."/>
            <person name="Hansen M."/>
            <person name="Heiman D."/>
            <person name="Howarth C."/>
            <person name="Larimer J."/>
            <person name="Lui A."/>
            <person name="MacDonald P.J.P."/>
            <person name="McCowen C."/>
            <person name="Montmayeur A."/>
            <person name="Murphy C."/>
            <person name="Neiman D."/>
            <person name="Pearson M."/>
            <person name="Priest M."/>
            <person name="Roberts A."/>
            <person name="Saif S."/>
            <person name="Shea T."/>
            <person name="Sisk P."/>
            <person name="Stolte C."/>
            <person name="Sykes S."/>
            <person name="Wortman J."/>
            <person name="Nusbaum C."/>
            <person name="Birren B."/>
        </authorList>
    </citation>
    <scope>NUCLEOTIDE SEQUENCE [LARGE SCALE GENOMIC DNA]</scope>
    <source>
        <strain evidence="13 14">F0424</strain>
    </source>
</reference>
<dbReference type="CDD" id="cd17932">
    <property type="entry name" value="DEXQc_UvrD"/>
    <property type="match status" value="1"/>
</dbReference>
<evidence type="ECO:0000313" key="14">
    <source>
        <dbReference type="Proteomes" id="UP000006415"/>
    </source>
</evidence>
<dbReference type="InterPro" id="IPR014016">
    <property type="entry name" value="UvrD-like_ATP-bd"/>
</dbReference>
<proteinExistence type="inferred from homology"/>
<evidence type="ECO:0000256" key="8">
    <source>
        <dbReference type="ARBA" id="ARBA00034617"/>
    </source>
</evidence>
<dbReference type="EC" id="5.6.2.4" evidence="9"/>
<evidence type="ECO:0000256" key="4">
    <source>
        <dbReference type="ARBA" id="ARBA00022806"/>
    </source>
</evidence>
<dbReference type="HOGENOM" id="CLU_004585_6_1_11"/>
<dbReference type="GO" id="GO:0005524">
    <property type="term" value="F:ATP binding"/>
    <property type="evidence" value="ECO:0007669"/>
    <property type="project" value="UniProtKB-UniRule"/>
</dbReference>
<dbReference type="InterPro" id="IPR027417">
    <property type="entry name" value="P-loop_NTPase"/>
</dbReference>